<dbReference type="Proteomes" id="UP001155380">
    <property type="component" value="Unassembled WGS sequence"/>
</dbReference>
<name>A0AAJ1BWS8_9HYPH</name>
<dbReference type="AlphaFoldDB" id="A0AAJ1BWS8"/>
<accession>A0AAJ1BWS8</accession>
<sequence>MTDTSSPNRDRETAAIRRLRGTFERCHDDAWLLDAAVGEMKLIVRRSTGEDAHVCTIHADALDDERDLICGALDNLSLFLRLFDRAAATVRDLRGGAGQGGAGQPAPKEREKDYAANAAMLLAERSFQRFLETISAGGPVRDKAQADTRLKSLLAISSKTFINSDSRAQAAFLRMRADYYAWKTGGPR</sequence>
<comment type="caution">
    <text evidence="1">The sequence shown here is derived from an EMBL/GenBank/DDBJ whole genome shotgun (WGS) entry which is preliminary data.</text>
</comment>
<dbReference type="RefSeq" id="WP_250913349.1">
    <property type="nucleotide sequence ID" value="NZ_JAMXLX010000003.1"/>
</dbReference>
<evidence type="ECO:0000313" key="1">
    <source>
        <dbReference type="EMBL" id="MCO5957643.1"/>
    </source>
</evidence>
<evidence type="ECO:0000313" key="2">
    <source>
        <dbReference type="Proteomes" id="UP001155380"/>
    </source>
</evidence>
<dbReference type="EMBL" id="JAMXLX010000003">
    <property type="protein sequence ID" value="MCO5957643.1"/>
    <property type="molecule type" value="Genomic_DNA"/>
</dbReference>
<protein>
    <submittedName>
        <fullName evidence="1">Uncharacterized protein</fullName>
    </submittedName>
</protein>
<organism evidence="1 2">
    <name type="scientific">Ciceribacter sichuanensis</name>
    <dbReference type="NCBI Taxonomy" id="2949647"/>
    <lineage>
        <taxon>Bacteria</taxon>
        <taxon>Pseudomonadati</taxon>
        <taxon>Pseudomonadota</taxon>
        <taxon>Alphaproteobacteria</taxon>
        <taxon>Hyphomicrobiales</taxon>
        <taxon>Rhizobiaceae</taxon>
        <taxon>Ciceribacter</taxon>
    </lineage>
</organism>
<proteinExistence type="predicted"/>
<gene>
    <name evidence="1" type="ORF">NBH21_12735</name>
</gene>
<reference evidence="1" key="1">
    <citation type="submission" date="2022-06" db="EMBL/GenBank/DDBJ databases">
        <authorList>
            <person name="Sun Q."/>
        </authorList>
    </citation>
    <scope>NUCLEOTIDE SEQUENCE</scope>
    <source>
        <strain evidence="1">S101</strain>
    </source>
</reference>